<keyword evidence="1" id="KW-0805">Transcription regulation</keyword>
<feature type="domain" description="Peptidase S24/S26A/S26B/S26C" evidence="4">
    <location>
        <begin position="130"/>
        <end position="250"/>
    </location>
</feature>
<dbReference type="AlphaFoldDB" id="A0AB73IPL5"/>
<dbReference type="GO" id="GO:0003677">
    <property type="term" value="F:DNA binding"/>
    <property type="evidence" value="ECO:0007669"/>
    <property type="project" value="UniProtKB-KW"/>
</dbReference>
<evidence type="ECO:0000256" key="1">
    <source>
        <dbReference type="ARBA" id="ARBA00023015"/>
    </source>
</evidence>
<sequence>MIDPVIIRTMKTVKEIRLENARALANEGPAEFARRIDSSTQQVNQFMGPSPTRNIGDKLARRIEAAFGKPEGWLDVEHITGSDDASISGTRSAVLEKLLPEGSGNLVTWETPDDLEPDDERVWIDRYDYRYSAGNGVIQWEVRQKKALPFDIGFFKALGVRPQDCKLAQVHGRSMEPYLFNRDMMMICTAKTRVKDGLIYAVTFEDEPLVKQIFKEPEGALRLHSYNPEFPDKIIAADQLEGLQIAGEVVYRSGSGLAGGN</sequence>
<dbReference type="SUPFAM" id="SSF51306">
    <property type="entry name" value="LexA/Signal peptidase"/>
    <property type="match status" value="1"/>
</dbReference>
<dbReference type="PANTHER" id="PTHR40661:SF3">
    <property type="entry name" value="FELS-1 PROPHAGE TRANSCRIPTIONAL REGULATOR"/>
    <property type="match status" value="1"/>
</dbReference>
<evidence type="ECO:0000313" key="6">
    <source>
        <dbReference type="Proteomes" id="UP001229486"/>
    </source>
</evidence>
<dbReference type="Gene3D" id="2.10.109.10">
    <property type="entry name" value="Umud Fragment, subunit A"/>
    <property type="match status" value="1"/>
</dbReference>
<evidence type="ECO:0000256" key="2">
    <source>
        <dbReference type="ARBA" id="ARBA00023125"/>
    </source>
</evidence>
<evidence type="ECO:0000256" key="3">
    <source>
        <dbReference type="ARBA" id="ARBA00023163"/>
    </source>
</evidence>
<dbReference type="InterPro" id="IPR015927">
    <property type="entry name" value="Peptidase_S24_S26A/B/C"/>
</dbReference>
<keyword evidence="2" id="KW-0238">DNA-binding</keyword>
<name>A0AB73IPL5_9BURK</name>
<keyword evidence="3" id="KW-0804">Transcription</keyword>
<dbReference type="CDD" id="cd06529">
    <property type="entry name" value="S24_LexA-like"/>
    <property type="match status" value="1"/>
</dbReference>
<dbReference type="RefSeq" id="WP_392396417.1">
    <property type="nucleotide sequence ID" value="NZ_JAURTK010000039.1"/>
</dbReference>
<evidence type="ECO:0000313" key="5">
    <source>
        <dbReference type="EMBL" id="MDP9651916.1"/>
    </source>
</evidence>
<gene>
    <name evidence="5" type="ORF">J2793_007391</name>
</gene>
<dbReference type="Pfam" id="PF00717">
    <property type="entry name" value="Peptidase_S24"/>
    <property type="match status" value="1"/>
</dbReference>
<protein>
    <recommendedName>
        <fullName evidence="4">Peptidase S24/S26A/S26B/S26C domain-containing protein</fullName>
    </recommendedName>
</protein>
<proteinExistence type="predicted"/>
<accession>A0AB73IPL5</accession>
<comment type="caution">
    <text evidence="5">The sequence shown here is derived from an EMBL/GenBank/DDBJ whole genome shotgun (WGS) entry which is preliminary data.</text>
</comment>
<dbReference type="PANTHER" id="PTHR40661">
    <property type="match status" value="1"/>
</dbReference>
<reference evidence="5" key="1">
    <citation type="submission" date="2023-07" db="EMBL/GenBank/DDBJ databases">
        <title>Sorghum-associated microbial communities from plants grown in Nebraska, USA.</title>
        <authorList>
            <person name="Schachtman D."/>
        </authorList>
    </citation>
    <scope>NUCLEOTIDE SEQUENCE</scope>
    <source>
        <strain evidence="5">DS1061</strain>
    </source>
</reference>
<evidence type="ECO:0000259" key="4">
    <source>
        <dbReference type="Pfam" id="PF00717"/>
    </source>
</evidence>
<dbReference type="EMBL" id="JAURTK010000039">
    <property type="protein sequence ID" value="MDP9651916.1"/>
    <property type="molecule type" value="Genomic_DNA"/>
</dbReference>
<organism evidence="5 6">
    <name type="scientific">Paraburkholderia caledonica</name>
    <dbReference type="NCBI Taxonomy" id="134536"/>
    <lineage>
        <taxon>Bacteria</taxon>
        <taxon>Pseudomonadati</taxon>
        <taxon>Pseudomonadota</taxon>
        <taxon>Betaproteobacteria</taxon>
        <taxon>Burkholderiales</taxon>
        <taxon>Burkholderiaceae</taxon>
        <taxon>Paraburkholderia</taxon>
    </lineage>
</organism>
<dbReference type="InterPro" id="IPR039418">
    <property type="entry name" value="LexA-like"/>
</dbReference>
<dbReference type="Proteomes" id="UP001229486">
    <property type="component" value="Unassembled WGS sequence"/>
</dbReference>
<dbReference type="InterPro" id="IPR036286">
    <property type="entry name" value="LexA/Signal_pep-like_sf"/>
</dbReference>